<reference evidence="3" key="1">
    <citation type="submission" date="2010-07" db="EMBL/GenBank/DDBJ databases">
        <title>The genome sequence of Gaeumannomyces graminis var. tritici strain R3-111a-1.</title>
        <authorList>
            <consortium name="The Broad Institute Genome Sequencing Platform"/>
            <person name="Ma L.-J."/>
            <person name="Dead R."/>
            <person name="Young S."/>
            <person name="Zeng Q."/>
            <person name="Koehrsen M."/>
            <person name="Alvarado L."/>
            <person name="Berlin A."/>
            <person name="Chapman S.B."/>
            <person name="Chen Z."/>
            <person name="Freedman E."/>
            <person name="Gellesch M."/>
            <person name="Goldberg J."/>
            <person name="Griggs A."/>
            <person name="Gujja S."/>
            <person name="Heilman E.R."/>
            <person name="Heiman D."/>
            <person name="Hepburn T."/>
            <person name="Howarth C."/>
            <person name="Jen D."/>
            <person name="Larson L."/>
            <person name="Mehta T."/>
            <person name="Neiman D."/>
            <person name="Pearson M."/>
            <person name="Roberts A."/>
            <person name="Saif S."/>
            <person name="Shea T."/>
            <person name="Shenoy N."/>
            <person name="Sisk P."/>
            <person name="Stolte C."/>
            <person name="Sykes S."/>
            <person name="Walk T."/>
            <person name="White J."/>
            <person name="Yandava C."/>
            <person name="Haas B."/>
            <person name="Nusbaum C."/>
            <person name="Birren B."/>
        </authorList>
    </citation>
    <scope>NUCLEOTIDE SEQUENCE [LARGE SCALE GENOMIC DNA]</scope>
    <source>
        <strain evidence="3">R3-111a-1</strain>
    </source>
</reference>
<protein>
    <submittedName>
        <fullName evidence="1 2">Uncharacterized protein</fullName>
    </submittedName>
</protein>
<proteinExistence type="predicted"/>
<name>J3PDY5_GAET3</name>
<dbReference type="GeneID" id="20352166"/>
<reference evidence="2" key="4">
    <citation type="journal article" date="2015" name="G3 (Bethesda)">
        <title>Genome sequences of three phytopathogenic species of the Magnaporthaceae family of fungi.</title>
        <authorList>
            <person name="Okagaki L.H."/>
            <person name="Nunes C.C."/>
            <person name="Sailsbery J."/>
            <person name="Clay B."/>
            <person name="Brown D."/>
            <person name="John T."/>
            <person name="Oh Y."/>
            <person name="Young N."/>
            <person name="Fitzgerald M."/>
            <person name="Haas B.J."/>
            <person name="Zeng Q."/>
            <person name="Young S."/>
            <person name="Adiconis X."/>
            <person name="Fan L."/>
            <person name="Levin J.Z."/>
            <person name="Mitchell T.K."/>
            <person name="Okubara P.A."/>
            <person name="Farman M.L."/>
            <person name="Kohn L.M."/>
            <person name="Birren B."/>
            <person name="Ma L.-J."/>
            <person name="Dean R.A."/>
        </authorList>
    </citation>
    <scope>NUCLEOTIDE SEQUENCE</scope>
    <source>
        <strain evidence="2">R3-111a-1</strain>
    </source>
</reference>
<dbReference type="HOGENOM" id="CLU_2776089_0_0_1"/>
<accession>J3PDY5</accession>
<keyword evidence="3" id="KW-1185">Reference proteome</keyword>
<sequence>MSATPATVSIAKRIAWQPLNPDARDQLDPQYVKLHDEVLVCDCMNASGMLYVGRAAKFADMPQRIGHDC</sequence>
<dbReference type="EnsemblFungi" id="EJT70685">
    <property type="protein sequence ID" value="EJT70685"/>
    <property type="gene ID" value="GGTG_11708"/>
</dbReference>
<reference evidence="1" key="2">
    <citation type="submission" date="2010-07" db="EMBL/GenBank/DDBJ databases">
        <authorList>
            <consortium name="The Broad Institute Genome Sequencing Platform"/>
            <consortium name="Broad Institute Genome Sequencing Center for Infectious Disease"/>
            <person name="Ma L.-J."/>
            <person name="Dead R."/>
            <person name="Young S."/>
            <person name="Zeng Q."/>
            <person name="Koehrsen M."/>
            <person name="Alvarado L."/>
            <person name="Berlin A."/>
            <person name="Chapman S.B."/>
            <person name="Chen Z."/>
            <person name="Freedman E."/>
            <person name="Gellesch M."/>
            <person name="Goldberg J."/>
            <person name="Griggs A."/>
            <person name="Gujja S."/>
            <person name="Heilman E.R."/>
            <person name="Heiman D."/>
            <person name="Hepburn T."/>
            <person name="Howarth C."/>
            <person name="Jen D."/>
            <person name="Larson L."/>
            <person name="Mehta T."/>
            <person name="Neiman D."/>
            <person name="Pearson M."/>
            <person name="Roberts A."/>
            <person name="Saif S."/>
            <person name="Shea T."/>
            <person name="Shenoy N."/>
            <person name="Sisk P."/>
            <person name="Stolte C."/>
            <person name="Sykes S."/>
            <person name="Walk T."/>
            <person name="White J."/>
            <person name="Yandava C."/>
            <person name="Haas B."/>
            <person name="Nusbaum C."/>
            <person name="Birren B."/>
        </authorList>
    </citation>
    <scope>NUCLEOTIDE SEQUENCE</scope>
    <source>
        <strain evidence="1">R3-111a-1</strain>
    </source>
</reference>
<dbReference type="RefSeq" id="XP_009227863.1">
    <property type="nucleotide sequence ID" value="XM_009229599.1"/>
</dbReference>
<evidence type="ECO:0000313" key="1">
    <source>
        <dbReference type="EMBL" id="EJT70685.1"/>
    </source>
</evidence>
<evidence type="ECO:0000313" key="2">
    <source>
        <dbReference type="EnsemblFungi" id="EJT70685"/>
    </source>
</evidence>
<dbReference type="AlphaFoldDB" id="J3PDY5"/>
<reference evidence="2" key="5">
    <citation type="submission" date="2018-04" db="UniProtKB">
        <authorList>
            <consortium name="EnsemblFungi"/>
        </authorList>
    </citation>
    <scope>IDENTIFICATION</scope>
    <source>
        <strain evidence="2">R3-111a-1</strain>
    </source>
</reference>
<evidence type="ECO:0000313" key="3">
    <source>
        <dbReference type="Proteomes" id="UP000006039"/>
    </source>
</evidence>
<reference evidence="1" key="3">
    <citation type="submission" date="2010-09" db="EMBL/GenBank/DDBJ databases">
        <title>Annotation of Gaeumannomyces graminis var. tritici R3-111a-1.</title>
        <authorList>
            <consortium name="The Broad Institute Genome Sequencing Platform"/>
            <person name="Ma L.-J."/>
            <person name="Dead R."/>
            <person name="Young S.K."/>
            <person name="Zeng Q."/>
            <person name="Gargeya S."/>
            <person name="Fitzgerald M."/>
            <person name="Haas B."/>
            <person name="Abouelleil A."/>
            <person name="Alvarado L."/>
            <person name="Arachchi H.M."/>
            <person name="Berlin A."/>
            <person name="Brown A."/>
            <person name="Chapman S.B."/>
            <person name="Chen Z."/>
            <person name="Dunbar C."/>
            <person name="Freedman E."/>
            <person name="Gearin G."/>
            <person name="Gellesch M."/>
            <person name="Goldberg J."/>
            <person name="Griggs A."/>
            <person name="Gujja S."/>
            <person name="Heiman D."/>
            <person name="Howarth C."/>
            <person name="Larson L."/>
            <person name="Lui A."/>
            <person name="MacDonald P.J.P."/>
            <person name="Mehta T."/>
            <person name="Montmayeur A."/>
            <person name="Murphy C."/>
            <person name="Neiman D."/>
            <person name="Pearson M."/>
            <person name="Priest M."/>
            <person name="Roberts A."/>
            <person name="Saif S."/>
            <person name="Shea T."/>
            <person name="Shenoy N."/>
            <person name="Sisk P."/>
            <person name="Stolte C."/>
            <person name="Sykes S."/>
            <person name="Yandava C."/>
            <person name="Wortman J."/>
            <person name="Nusbaum C."/>
            <person name="Birren B."/>
        </authorList>
    </citation>
    <scope>NUCLEOTIDE SEQUENCE</scope>
    <source>
        <strain evidence="1">R3-111a-1</strain>
    </source>
</reference>
<dbReference type="Proteomes" id="UP000006039">
    <property type="component" value="Unassembled WGS sequence"/>
</dbReference>
<dbReference type="VEuPathDB" id="FungiDB:GGTG_11708"/>
<organism evidence="1">
    <name type="scientific">Gaeumannomyces tritici (strain R3-111a-1)</name>
    <name type="common">Wheat and barley take-all root rot fungus</name>
    <name type="synonym">Gaeumannomyces graminis var. tritici</name>
    <dbReference type="NCBI Taxonomy" id="644352"/>
    <lineage>
        <taxon>Eukaryota</taxon>
        <taxon>Fungi</taxon>
        <taxon>Dikarya</taxon>
        <taxon>Ascomycota</taxon>
        <taxon>Pezizomycotina</taxon>
        <taxon>Sordariomycetes</taxon>
        <taxon>Sordariomycetidae</taxon>
        <taxon>Magnaporthales</taxon>
        <taxon>Magnaporthaceae</taxon>
        <taxon>Gaeumannomyces</taxon>
    </lineage>
</organism>
<dbReference type="EMBL" id="GL385401">
    <property type="protein sequence ID" value="EJT70685.1"/>
    <property type="molecule type" value="Genomic_DNA"/>
</dbReference>
<gene>
    <name evidence="2" type="primary">20352166</name>
    <name evidence="1" type="ORF">GGTG_11708</name>
</gene>